<organism evidence="1 2">
    <name type="scientific">Candidatus Phycorickettsia trachydisci</name>
    <dbReference type="NCBI Taxonomy" id="2115978"/>
    <lineage>
        <taxon>Bacteria</taxon>
        <taxon>Pseudomonadati</taxon>
        <taxon>Pseudomonadota</taxon>
        <taxon>Alphaproteobacteria</taxon>
        <taxon>Rickettsiales</taxon>
        <taxon>Rickettsiaceae</taxon>
        <taxon>Candidatus Phycorickettsia</taxon>
    </lineage>
</organism>
<reference evidence="1 2" key="1">
    <citation type="submission" date="2018-03" db="EMBL/GenBank/DDBJ databases">
        <title>A gene transfer event suggests a long-term partnership between eustigmatophyte algae and a novel lineage of endosymbiotic bacteria.</title>
        <authorList>
            <person name="Yurchenko T."/>
            <person name="Sevcikova T."/>
            <person name="Pribyl P."/>
            <person name="El Karkouri K."/>
            <person name="Klimes V."/>
            <person name="Amaral R."/>
            <person name="Zbrankova V."/>
            <person name="Kim E."/>
            <person name="Raoult D."/>
            <person name="Santos L.M.A."/>
            <person name="Elias M."/>
        </authorList>
    </citation>
    <scope>NUCLEOTIDE SEQUENCE [LARGE SCALE GENOMIC DNA]</scope>
    <source>
        <strain evidence="1">CCALA 838</strain>
    </source>
</reference>
<keyword evidence="2" id="KW-1185">Reference proteome</keyword>
<name>A0A2P1P7H2_9RICK</name>
<sequence length="65" mass="8001">MIYKLKILVFYLDFVLCLEYQKYFQCKVKKNKINSENAISVGWLRKYTPKRYEIYISKSNFCSIW</sequence>
<proteinExistence type="predicted"/>
<protein>
    <submittedName>
        <fullName evidence="1">Uncharacterized protein</fullName>
    </submittedName>
</protein>
<dbReference type="EMBL" id="CP027845">
    <property type="protein sequence ID" value="AVP87210.1"/>
    <property type="molecule type" value="Genomic_DNA"/>
</dbReference>
<evidence type="ECO:0000313" key="2">
    <source>
        <dbReference type="Proteomes" id="UP000241762"/>
    </source>
</evidence>
<gene>
    <name evidence="1" type="ORF">phytr_2530</name>
</gene>
<dbReference type="KEGG" id="ptc:phytr_2530"/>
<dbReference type="AlphaFoldDB" id="A0A2P1P7H2"/>
<evidence type="ECO:0000313" key="1">
    <source>
        <dbReference type="EMBL" id="AVP87210.1"/>
    </source>
</evidence>
<accession>A0A2P1P7H2</accession>
<dbReference type="Proteomes" id="UP000241762">
    <property type="component" value="Chromosome"/>
</dbReference>